<dbReference type="EMBL" id="KZ821235">
    <property type="protein sequence ID" value="PYH44658.1"/>
    <property type="molecule type" value="Genomic_DNA"/>
</dbReference>
<reference evidence="2 3" key="1">
    <citation type="submission" date="2016-12" db="EMBL/GenBank/DDBJ databases">
        <title>The genomes of Aspergillus section Nigri reveals drivers in fungal speciation.</title>
        <authorList>
            <consortium name="DOE Joint Genome Institute"/>
            <person name="Vesth T.C."/>
            <person name="Nybo J."/>
            <person name="Theobald S."/>
            <person name="Brandl J."/>
            <person name="Frisvad J.C."/>
            <person name="Nielsen K.F."/>
            <person name="Lyhne E.K."/>
            <person name="Kogle M.E."/>
            <person name="Kuo A."/>
            <person name="Riley R."/>
            <person name="Clum A."/>
            <person name="Nolan M."/>
            <person name="Lipzen A."/>
            <person name="Salamov A."/>
            <person name="Henrissat B."/>
            <person name="Wiebenga A."/>
            <person name="De Vries R.P."/>
            <person name="Grigoriev I.V."/>
            <person name="Mortensen U.H."/>
            <person name="Andersen M.R."/>
            <person name="Baker S.E."/>
        </authorList>
    </citation>
    <scope>NUCLEOTIDE SEQUENCE [LARGE SCALE GENOMIC DNA]</scope>
    <source>
        <strain evidence="2 3">JOP 1030-1</strain>
    </source>
</reference>
<name>A0A318ZWZ2_9EURO</name>
<evidence type="ECO:0000256" key="1">
    <source>
        <dbReference type="SAM" id="Phobius"/>
    </source>
</evidence>
<keyword evidence="1" id="KW-0812">Transmembrane</keyword>
<evidence type="ECO:0000313" key="3">
    <source>
        <dbReference type="Proteomes" id="UP000248349"/>
    </source>
</evidence>
<keyword evidence="3" id="KW-1185">Reference proteome</keyword>
<gene>
    <name evidence="2" type="ORF">BP01DRAFT_383229</name>
</gene>
<sequence length="71" mass="7930">MNGFQYAVAAWLSIVILPQIIALSFRCGVPATFGLVMAAIISVVVIQLFIRRNERRARKQLAAREREDEAA</sequence>
<keyword evidence="1" id="KW-1133">Transmembrane helix</keyword>
<dbReference type="RefSeq" id="XP_025430640.1">
    <property type="nucleotide sequence ID" value="XM_025577409.1"/>
</dbReference>
<feature type="transmembrane region" description="Helical" evidence="1">
    <location>
        <begin position="32"/>
        <end position="50"/>
    </location>
</feature>
<accession>A0A318ZWZ2</accession>
<evidence type="ECO:0000313" key="2">
    <source>
        <dbReference type="EMBL" id="PYH44658.1"/>
    </source>
</evidence>
<keyword evidence="1" id="KW-0472">Membrane</keyword>
<dbReference type="STRING" id="1450539.A0A318ZWZ2"/>
<dbReference type="AlphaFoldDB" id="A0A318ZWZ2"/>
<evidence type="ECO:0008006" key="4">
    <source>
        <dbReference type="Google" id="ProtNLM"/>
    </source>
</evidence>
<protein>
    <recommendedName>
        <fullName evidence="4">Vacuolar ATPase assembly integral membrane protein VMA21</fullName>
    </recommendedName>
</protein>
<dbReference type="OrthoDB" id="3639251at2759"/>
<proteinExistence type="predicted"/>
<organism evidence="2 3">
    <name type="scientific">Aspergillus saccharolyticus JOP 1030-1</name>
    <dbReference type="NCBI Taxonomy" id="1450539"/>
    <lineage>
        <taxon>Eukaryota</taxon>
        <taxon>Fungi</taxon>
        <taxon>Dikarya</taxon>
        <taxon>Ascomycota</taxon>
        <taxon>Pezizomycotina</taxon>
        <taxon>Eurotiomycetes</taxon>
        <taxon>Eurotiomycetidae</taxon>
        <taxon>Eurotiales</taxon>
        <taxon>Aspergillaceae</taxon>
        <taxon>Aspergillus</taxon>
        <taxon>Aspergillus subgen. Circumdati</taxon>
    </lineage>
</organism>
<dbReference type="Proteomes" id="UP000248349">
    <property type="component" value="Unassembled WGS sequence"/>
</dbReference>
<dbReference type="GeneID" id="37078638"/>